<dbReference type="EMBL" id="CADILG010000025">
    <property type="protein sequence ID" value="CAB3884230.1"/>
    <property type="molecule type" value="Genomic_DNA"/>
</dbReference>
<dbReference type="AlphaFoldDB" id="A0A6S7DSG4"/>
<evidence type="ECO:0000256" key="1">
    <source>
        <dbReference type="ARBA" id="ARBA00006464"/>
    </source>
</evidence>
<dbReference type="RefSeq" id="WP_175208246.1">
    <property type="nucleotide sequence ID" value="NZ_CADILG010000025.1"/>
</dbReference>
<evidence type="ECO:0000259" key="2">
    <source>
        <dbReference type="Pfam" id="PF02397"/>
    </source>
</evidence>
<dbReference type="PANTHER" id="PTHR30576">
    <property type="entry name" value="COLANIC BIOSYNTHESIS UDP-GLUCOSE LIPID CARRIER TRANSFERASE"/>
    <property type="match status" value="1"/>
</dbReference>
<proteinExistence type="inferred from homology"/>
<evidence type="ECO:0000313" key="3">
    <source>
        <dbReference type="EMBL" id="CAB3884230.1"/>
    </source>
</evidence>
<dbReference type="Proteomes" id="UP000494117">
    <property type="component" value="Unassembled WGS sequence"/>
</dbReference>
<protein>
    <submittedName>
        <fullName evidence="3">Undecaprenyl phosphate N,N'-diacetylbacillosamine 1-phosphate transferase</fullName>
        <ecNumber evidence="3">2.7.8.36</ecNumber>
    </submittedName>
</protein>
<dbReference type="InterPro" id="IPR003362">
    <property type="entry name" value="Bact_transf"/>
</dbReference>
<reference evidence="3 4" key="1">
    <citation type="submission" date="2020-04" db="EMBL/GenBank/DDBJ databases">
        <authorList>
            <person name="De Canck E."/>
        </authorList>
    </citation>
    <scope>NUCLEOTIDE SEQUENCE [LARGE SCALE GENOMIC DNA]</scope>
    <source>
        <strain evidence="3 4">LMG 26858</strain>
    </source>
</reference>
<dbReference type="GO" id="GO:0102334">
    <property type="term" value="F:N,N'-diacetylbacilliosaminyl-1-phosphate transferase activity"/>
    <property type="evidence" value="ECO:0007669"/>
    <property type="project" value="UniProtKB-EC"/>
</dbReference>
<dbReference type="Pfam" id="PF02397">
    <property type="entry name" value="Bac_transf"/>
    <property type="match status" value="1"/>
</dbReference>
<organism evidence="3 4">
    <name type="scientific">Achromobacter anxifer</name>
    <dbReference type="NCBI Taxonomy" id="1287737"/>
    <lineage>
        <taxon>Bacteria</taxon>
        <taxon>Pseudomonadati</taxon>
        <taxon>Pseudomonadota</taxon>
        <taxon>Betaproteobacteria</taxon>
        <taxon>Burkholderiales</taxon>
        <taxon>Alcaligenaceae</taxon>
        <taxon>Achromobacter</taxon>
    </lineage>
</organism>
<gene>
    <name evidence="3" type="primary">pglC</name>
    <name evidence="3" type="ORF">LMG26858_03390</name>
</gene>
<accession>A0A6S7DSG4</accession>
<dbReference type="PANTHER" id="PTHR30576:SF10">
    <property type="entry name" value="SLL5057 PROTEIN"/>
    <property type="match status" value="1"/>
</dbReference>
<keyword evidence="3" id="KW-0808">Transferase</keyword>
<sequence>MKRVFDLLLSLFAALVLLIPVIIVALLVRLTSPGPVLYWSDRVGRNNRIFKMPKFRSMKVDTPAVATHLLPDPAACLTPVGGFLRKSSLDELPQLWSIIVGDMSFVGPRPALFNQDDLIALRTEAGVDVLTPGLTGWAQVNGRDELPIPDKVRLDIEYMNRRSVWFDIRILWLTFVKVLRRDGVSH</sequence>
<feature type="domain" description="Bacterial sugar transferase" evidence="2">
    <location>
        <begin position="2"/>
        <end position="179"/>
    </location>
</feature>
<keyword evidence="4" id="KW-1185">Reference proteome</keyword>
<dbReference type="EC" id="2.7.8.36" evidence="3"/>
<name>A0A6S7DSG4_9BURK</name>
<comment type="similarity">
    <text evidence="1">Belongs to the bacterial sugar transferase family.</text>
</comment>
<evidence type="ECO:0000313" key="4">
    <source>
        <dbReference type="Proteomes" id="UP000494117"/>
    </source>
</evidence>